<comment type="caution">
    <text evidence="1">The sequence shown here is derived from an EMBL/GenBank/DDBJ whole genome shotgun (WGS) entry which is preliminary data.</text>
</comment>
<dbReference type="EMBL" id="LAZR01039137">
    <property type="protein sequence ID" value="KKL17752.1"/>
    <property type="molecule type" value="Genomic_DNA"/>
</dbReference>
<organism evidence="1">
    <name type="scientific">marine sediment metagenome</name>
    <dbReference type="NCBI Taxonomy" id="412755"/>
    <lineage>
        <taxon>unclassified sequences</taxon>
        <taxon>metagenomes</taxon>
        <taxon>ecological metagenomes</taxon>
    </lineage>
</organism>
<gene>
    <name evidence="1" type="ORF">LCGC14_2482450</name>
</gene>
<proteinExistence type="predicted"/>
<protein>
    <recommendedName>
        <fullName evidence="2">Methyltransferase type 11 domain-containing protein</fullName>
    </recommendedName>
</protein>
<dbReference type="SUPFAM" id="SSF53335">
    <property type="entry name" value="S-adenosyl-L-methionine-dependent methyltransferases"/>
    <property type="match status" value="1"/>
</dbReference>
<evidence type="ECO:0008006" key="2">
    <source>
        <dbReference type="Google" id="ProtNLM"/>
    </source>
</evidence>
<name>A0A0F9BUZ9_9ZZZZ</name>
<reference evidence="1" key="1">
    <citation type="journal article" date="2015" name="Nature">
        <title>Complex archaea that bridge the gap between prokaryotes and eukaryotes.</title>
        <authorList>
            <person name="Spang A."/>
            <person name="Saw J.H."/>
            <person name="Jorgensen S.L."/>
            <person name="Zaremba-Niedzwiedzka K."/>
            <person name="Martijn J."/>
            <person name="Lind A.E."/>
            <person name="van Eijk R."/>
            <person name="Schleper C."/>
            <person name="Guy L."/>
            <person name="Ettema T.J."/>
        </authorList>
    </citation>
    <scope>NUCLEOTIDE SEQUENCE</scope>
</reference>
<evidence type="ECO:0000313" key="1">
    <source>
        <dbReference type="EMBL" id="KKL17752.1"/>
    </source>
</evidence>
<accession>A0A0F9BUZ9</accession>
<dbReference type="Gene3D" id="3.40.50.150">
    <property type="entry name" value="Vaccinia Virus protein VP39"/>
    <property type="match status" value="1"/>
</dbReference>
<dbReference type="Pfam" id="PF13489">
    <property type="entry name" value="Methyltransf_23"/>
    <property type="match status" value="1"/>
</dbReference>
<dbReference type="AlphaFoldDB" id="A0A0F9BUZ9"/>
<sequence length="92" mass="10950">AAELCSEEKDKFDVIFFFGTLYHCKYPQFAIDKLTSLLADDGRMYIETAICDDEPNCPRCGRKIRGWDAETRHERNMIRWRYATAHWQREAK</sequence>
<dbReference type="InterPro" id="IPR029063">
    <property type="entry name" value="SAM-dependent_MTases_sf"/>
</dbReference>
<feature type="non-terminal residue" evidence="1">
    <location>
        <position position="1"/>
    </location>
</feature>